<evidence type="ECO:0000313" key="3">
    <source>
        <dbReference type="Proteomes" id="UP000886740"/>
    </source>
</evidence>
<keyword evidence="1" id="KW-1133">Transmembrane helix</keyword>
<dbReference type="AlphaFoldDB" id="A0A9D1X986"/>
<feature type="transmembrane region" description="Helical" evidence="1">
    <location>
        <begin position="12"/>
        <end position="30"/>
    </location>
</feature>
<reference evidence="2" key="1">
    <citation type="journal article" date="2021" name="PeerJ">
        <title>Extensive microbial diversity within the chicken gut microbiome revealed by metagenomics and culture.</title>
        <authorList>
            <person name="Gilroy R."/>
            <person name="Ravi A."/>
            <person name="Getino M."/>
            <person name="Pursley I."/>
            <person name="Horton D.L."/>
            <person name="Alikhan N.F."/>
            <person name="Baker D."/>
            <person name="Gharbi K."/>
            <person name="Hall N."/>
            <person name="Watson M."/>
            <person name="Adriaenssens E.M."/>
            <person name="Foster-Nyarko E."/>
            <person name="Jarju S."/>
            <person name="Secka A."/>
            <person name="Antonio M."/>
            <person name="Oren A."/>
            <person name="Chaudhuri R.R."/>
            <person name="La Ragione R."/>
            <person name="Hildebrand F."/>
            <person name="Pallen M.J."/>
        </authorList>
    </citation>
    <scope>NUCLEOTIDE SEQUENCE</scope>
    <source>
        <strain evidence="2">ChiGjej6B6-14162</strain>
    </source>
</reference>
<dbReference type="PROSITE" id="PS51257">
    <property type="entry name" value="PROKAR_LIPOPROTEIN"/>
    <property type="match status" value="1"/>
</dbReference>
<gene>
    <name evidence="2" type="ORF">H9977_07535</name>
</gene>
<keyword evidence="1" id="KW-0812">Transmembrane</keyword>
<accession>A0A9D1X986</accession>
<reference evidence="2" key="2">
    <citation type="submission" date="2021-04" db="EMBL/GenBank/DDBJ databases">
        <authorList>
            <person name="Gilroy R."/>
        </authorList>
    </citation>
    <scope>NUCLEOTIDE SEQUENCE</scope>
    <source>
        <strain evidence="2">ChiGjej6B6-14162</strain>
    </source>
</reference>
<organism evidence="2 3">
    <name type="scientific">Candidatus Parabacteroides intestinipullorum</name>
    <dbReference type="NCBI Taxonomy" id="2838723"/>
    <lineage>
        <taxon>Bacteria</taxon>
        <taxon>Pseudomonadati</taxon>
        <taxon>Bacteroidota</taxon>
        <taxon>Bacteroidia</taxon>
        <taxon>Bacteroidales</taxon>
        <taxon>Tannerellaceae</taxon>
        <taxon>Parabacteroides</taxon>
    </lineage>
</organism>
<dbReference type="EMBL" id="DXEL01000052">
    <property type="protein sequence ID" value="HIX74866.1"/>
    <property type="molecule type" value="Genomic_DNA"/>
</dbReference>
<evidence type="ECO:0000256" key="1">
    <source>
        <dbReference type="SAM" id="Phobius"/>
    </source>
</evidence>
<dbReference type="Proteomes" id="UP000886740">
    <property type="component" value="Unassembled WGS sequence"/>
</dbReference>
<comment type="caution">
    <text evidence="2">The sequence shown here is derived from an EMBL/GenBank/DDBJ whole genome shotgun (WGS) entry which is preliminary data.</text>
</comment>
<feature type="transmembrane region" description="Helical" evidence="1">
    <location>
        <begin position="36"/>
        <end position="52"/>
    </location>
</feature>
<proteinExistence type="predicted"/>
<name>A0A9D1X986_9BACT</name>
<evidence type="ECO:0008006" key="4">
    <source>
        <dbReference type="Google" id="ProtNLM"/>
    </source>
</evidence>
<keyword evidence="1" id="KW-0472">Membrane</keyword>
<evidence type="ECO:0000313" key="2">
    <source>
        <dbReference type="EMBL" id="HIX74866.1"/>
    </source>
</evidence>
<protein>
    <recommendedName>
        <fullName evidence="4">Lipoprotein</fullName>
    </recommendedName>
</protein>
<sequence>MAKNKSGNVRVYLYILLTIVSCVLACSNIISNNYLKLLIVMCLLGFGLFGIMKKLSSPETSTDIPEEKK</sequence>